<organism evidence="1 2">
    <name type="scientific">Poriferisphaera corsica</name>
    <dbReference type="NCBI Taxonomy" id="2528020"/>
    <lineage>
        <taxon>Bacteria</taxon>
        <taxon>Pseudomonadati</taxon>
        <taxon>Planctomycetota</taxon>
        <taxon>Phycisphaerae</taxon>
        <taxon>Phycisphaerales</taxon>
        <taxon>Phycisphaeraceae</taxon>
        <taxon>Poriferisphaera</taxon>
    </lineage>
</organism>
<proteinExistence type="predicted"/>
<keyword evidence="2" id="KW-1185">Reference proteome</keyword>
<accession>A0A517YQU0</accession>
<protein>
    <submittedName>
        <fullName evidence="1">Uncharacterized protein</fullName>
    </submittedName>
</protein>
<gene>
    <name evidence="1" type="ORF">KS4_05970</name>
</gene>
<name>A0A517YQU0_9BACT</name>
<sequence length="41" mass="4596">MSCCLKACRWLWGGGGIVLCEGSGDWLEMIDVEFDEDEREG</sequence>
<reference evidence="1 2" key="1">
    <citation type="submission" date="2019-02" db="EMBL/GenBank/DDBJ databases">
        <title>Deep-cultivation of Planctomycetes and their phenomic and genomic characterization uncovers novel biology.</title>
        <authorList>
            <person name="Wiegand S."/>
            <person name="Jogler M."/>
            <person name="Boedeker C."/>
            <person name="Pinto D."/>
            <person name="Vollmers J."/>
            <person name="Rivas-Marin E."/>
            <person name="Kohn T."/>
            <person name="Peeters S.H."/>
            <person name="Heuer A."/>
            <person name="Rast P."/>
            <person name="Oberbeckmann S."/>
            <person name="Bunk B."/>
            <person name="Jeske O."/>
            <person name="Meyerdierks A."/>
            <person name="Storesund J.E."/>
            <person name="Kallscheuer N."/>
            <person name="Luecker S."/>
            <person name="Lage O.M."/>
            <person name="Pohl T."/>
            <person name="Merkel B.J."/>
            <person name="Hornburger P."/>
            <person name="Mueller R.-W."/>
            <person name="Bruemmer F."/>
            <person name="Labrenz M."/>
            <person name="Spormann A.M."/>
            <person name="Op den Camp H."/>
            <person name="Overmann J."/>
            <person name="Amann R."/>
            <person name="Jetten M.S.M."/>
            <person name="Mascher T."/>
            <person name="Medema M.H."/>
            <person name="Devos D.P."/>
            <person name="Kaster A.-K."/>
            <person name="Ovreas L."/>
            <person name="Rohde M."/>
            <person name="Galperin M.Y."/>
            <person name="Jogler C."/>
        </authorList>
    </citation>
    <scope>NUCLEOTIDE SEQUENCE [LARGE SCALE GENOMIC DNA]</scope>
    <source>
        <strain evidence="1 2">KS4</strain>
    </source>
</reference>
<dbReference type="Proteomes" id="UP000317369">
    <property type="component" value="Chromosome"/>
</dbReference>
<dbReference type="EMBL" id="CP036425">
    <property type="protein sequence ID" value="QDU32565.1"/>
    <property type="molecule type" value="Genomic_DNA"/>
</dbReference>
<evidence type="ECO:0000313" key="2">
    <source>
        <dbReference type="Proteomes" id="UP000317369"/>
    </source>
</evidence>
<dbReference type="KEGG" id="pcor:KS4_05970"/>
<evidence type="ECO:0000313" key="1">
    <source>
        <dbReference type="EMBL" id="QDU32565.1"/>
    </source>
</evidence>
<dbReference type="AlphaFoldDB" id="A0A517YQU0"/>